<keyword evidence="3" id="KW-1185">Reference proteome</keyword>
<dbReference type="EMBL" id="CP063405">
    <property type="protein sequence ID" value="QSZ30272.1"/>
    <property type="molecule type" value="Genomic_DNA"/>
</dbReference>
<dbReference type="PANTHER" id="PTHR35041:SF3">
    <property type="entry name" value="FORMYLMETHIONINE DEFORMYLASE-LIKE PROTEIN"/>
    <property type="match status" value="1"/>
</dbReference>
<feature type="transmembrane region" description="Helical" evidence="1">
    <location>
        <begin position="91"/>
        <end position="111"/>
    </location>
</feature>
<dbReference type="Proteomes" id="UP000672032">
    <property type="component" value="Chromosome 1"/>
</dbReference>
<feature type="transmembrane region" description="Helical" evidence="1">
    <location>
        <begin position="577"/>
        <end position="598"/>
    </location>
</feature>
<protein>
    <submittedName>
        <fullName evidence="2">Uncharacterized protein</fullName>
    </submittedName>
</protein>
<keyword evidence="1" id="KW-0472">Membrane</keyword>
<evidence type="ECO:0000313" key="3">
    <source>
        <dbReference type="Proteomes" id="UP000672032"/>
    </source>
</evidence>
<keyword evidence="1" id="KW-1133">Transmembrane helix</keyword>
<accession>A0A8A3P058</accession>
<keyword evidence="1" id="KW-0812">Transmembrane</keyword>
<proteinExistence type="predicted"/>
<gene>
    <name evidence="2" type="ORF">DSL72_004794</name>
</gene>
<name>A0A8A3P058_9HELO</name>
<sequence>MIGVEKQEKRVETSLNTIHIERASNHPDTNVMDGEKMPHPLRVDSLQSNISTKSDTYDGRRPLDALVDDFVESSESSPHHHHDGIFWRSPILMGANFLIGIIASVSHHIFYSCMVGKQVGDDHSQQWMLRYGTTLAFVSQVCLVSSVEIAYTQWLWKSLYHKDTKVSINCLDAAFVADTCVLSILNTEMLWKLKLASLLAMAAWILPIASLLAPGTLVVVPSTKVIHTAANVSSLDMYGPNQASKFTYSTLMNNQQNLLFLGPRTIITRLSTAAATQGQILPINTPFPNATYDLQFYAPTVKCNEADAATTKIIQNFRKEYIANFTGPVTEVSNYYYAFVPNLSDYGNSSLPNDGVTVLPQTRTQKPQNASNEVWMAYTPYSRSKSFDTKDHYSVCALYNASYSLNVAFEEGIQTVTKKSLDILDIVPYPDIHTPLSNSLMVQHAYSAYMWSLSDLIVGSMGIFQATSLSPNLPSTYFSQITTQIAHTSLLGSSDLDAFFERKSSDPMGKNNTSVSEQRAQDIQLARNATLEHLIEELSWNITCSFINNNLLSPSVNTSILSTKHINVYAYRSSALLISYGLAILIALIANSLGAYAYHINGRSHNKSFSAILAATRDSEFGRLLPGGVRGKIPLPDWVLRTRLKFVDVDGQGMASGKKRGGREFRIVRGRG</sequence>
<dbReference type="PANTHER" id="PTHR35041">
    <property type="entry name" value="MEDIATOR OF RNA POLYMERASE II TRANSCRIPTION SUBUNIT 1"/>
    <property type="match status" value="1"/>
</dbReference>
<feature type="transmembrane region" description="Helical" evidence="1">
    <location>
        <begin position="198"/>
        <end position="220"/>
    </location>
</feature>
<evidence type="ECO:0000256" key="1">
    <source>
        <dbReference type="SAM" id="Phobius"/>
    </source>
</evidence>
<dbReference type="OrthoDB" id="5322539at2759"/>
<dbReference type="AlphaFoldDB" id="A0A8A3P058"/>
<evidence type="ECO:0000313" key="2">
    <source>
        <dbReference type="EMBL" id="QSZ30272.1"/>
    </source>
</evidence>
<feature type="transmembrane region" description="Helical" evidence="1">
    <location>
        <begin position="131"/>
        <end position="151"/>
    </location>
</feature>
<reference evidence="2" key="1">
    <citation type="submission" date="2020-10" db="EMBL/GenBank/DDBJ databases">
        <title>Genome Sequence of Monilinia vaccinii-corymbosi Sheds Light on Mummy Berry Disease Infection of Blueberry and Mating Type.</title>
        <authorList>
            <person name="Yow A.G."/>
            <person name="Zhang Y."/>
            <person name="Bansal K."/>
            <person name="Eacker S.M."/>
            <person name="Sullivan S."/>
            <person name="Liachko I."/>
            <person name="Cubeta M.A."/>
            <person name="Rollins J.A."/>
            <person name="Ashrafi H."/>
        </authorList>
    </citation>
    <scope>NUCLEOTIDE SEQUENCE</scope>
    <source>
        <strain evidence="2">RL-1</strain>
    </source>
</reference>
<organism evidence="2 3">
    <name type="scientific">Monilinia vaccinii-corymbosi</name>
    <dbReference type="NCBI Taxonomy" id="61207"/>
    <lineage>
        <taxon>Eukaryota</taxon>
        <taxon>Fungi</taxon>
        <taxon>Dikarya</taxon>
        <taxon>Ascomycota</taxon>
        <taxon>Pezizomycotina</taxon>
        <taxon>Leotiomycetes</taxon>
        <taxon>Helotiales</taxon>
        <taxon>Sclerotiniaceae</taxon>
        <taxon>Monilinia</taxon>
    </lineage>
</organism>